<dbReference type="KEGG" id="mefw:F1737_07030"/>
<keyword evidence="2" id="KW-1185">Reference proteome</keyword>
<evidence type="ECO:0000313" key="1">
    <source>
        <dbReference type="EMBL" id="WOF16470.1"/>
    </source>
</evidence>
<dbReference type="AlphaFoldDB" id="A0AA97I2N5"/>
<gene>
    <name evidence="1" type="ORF">F1737_07030</name>
</gene>
<dbReference type="RefSeq" id="WP_317135889.1">
    <property type="nucleotide sequence ID" value="NZ_CP043875.1"/>
</dbReference>
<dbReference type="Proteomes" id="UP001301797">
    <property type="component" value="Chromosome"/>
</dbReference>
<organism evidence="1 2">
    <name type="scientific">Methanochimaera problematica</name>
    <dbReference type="NCBI Taxonomy" id="2609417"/>
    <lineage>
        <taxon>Archaea</taxon>
        <taxon>Methanobacteriati</taxon>
        <taxon>Methanobacteriota</taxon>
        <taxon>Stenosarchaea group</taxon>
        <taxon>Methanomicrobia</taxon>
        <taxon>Methanomicrobiales</taxon>
        <taxon>Methanomicrobiaceae</taxon>
        <taxon>Methanochimaera</taxon>
    </lineage>
</organism>
<reference evidence="1 2" key="1">
    <citation type="submission" date="2019-09" db="EMBL/GenBank/DDBJ databases">
        <title>The complete genome of Methanoplanus sp. FWC-SCC4.</title>
        <authorList>
            <person name="Chen S.-C."/>
            <person name="Zhou Y.-Z."/>
            <person name="Lai M.-C."/>
        </authorList>
    </citation>
    <scope>NUCLEOTIDE SEQUENCE [LARGE SCALE GENOMIC DNA]</scope>
    <source>
        <strain evidence="1 2">FWC-SCC4</strain>
    </source>
</reference>
<accession>A0AA97I2N5</accession>
<protein>
    <submittedName>
        <fullName evidence="1">Uncharacterized protein</fullName>
    </submittedName>
</protein>
<evidence type="ECO:0000313" key="2">
    <source>
        <dbReference type="Proteomes" id="UP001301797"/>
    </source>
</evidence>
<dbReference type="EMBL" id="CP043875">
    <property type="protein sequence ID" value="WOF16470.1"/>
    <property type="molecule type" value="Genomic_DNA"/>
</dbReference>
<proteinExistence type="predicted"/>
<name>A0AA97I2N5_9EURY</name>
<dbReference type="GeneID" id="85229911"/>
<sequence length="70" mass="8347">MKTEFTFIIIINEDSHSFFEYLREQFKYIVREVIKPPVLFSTGGEWGDVHPFIKPKKSTRLKEIGKEEKI</sequence>